<evidence type="ECO:0000313" key="3">
    <source>
        <dbReference type="EMBL" id="TKC87772.1"/>
    </source>
</evidence>
<dbReference type="AlphaFoldDB" id="A0A4U1I3J8"/>
<dbReference type="RefSeq" id="WP_136896036.1">
    <property type="nucleotide sequence ID" value="NZ_SWJE01000008.1"/>
</dbReference>
<keyword evidence="2" id="KW-0732">Signal</keyword>
<evidence type="ECO:0000256" key="2">
    <source>
        <dbReference type="SAM" id="SignalP"/>
    </source>
</evidence>
<keyword evidence="4" id="KW-1185">Reference proteome</keyword>
<accession>A0A4U1I3J8</accession>
<organism evidence="3 4">
    <name type="scientific">Trinickia terrae</name>
    <dbReference type="NCBI Taxonomy" id="2571161"/>
    <lineage>
        <taxon>Bacteria</taxon>
        <taxon>Pseudomonadati</taxon>
        <taxon>Pseudomonadota</taxon>
        <taxon>Betaproteobacteria</taxon>
        <taxon>Burkholderiales</taxon>
        <taxon>Burkholderiaceae</taxon>
        <taxon>Trinickia</taxon>
    </lineage>
</organism>
<evidence type="ECO:0000313" key="4">
    <source>
        <dbReference type="Proteomes" id="UP000305539"/>
    </source>
</evidence>
<sequence length="89" mass="9100">MKSRFVWPLSAALLLAAAGAVSAAETQPQPQDQQQSQGQATMMQNADTSAQTGSDTSFGGVGDTRSASGGVKSRGCTPKSQCDIFFGGE</sequence>
<dbReference type="OrthoDB" id="9108939at2"/>
<feature type="chain" id="PRO_5020402558" evidence="2">
    <location>
        <begin position="24"/>
        <end position="89"/>
    </location>
</feature>
<comment type="caution">
    <text evidence="3">The sequence shown here is derived from an EMBL/GenBank/DDBJ whole genome shotgun (WGS) entry which is preliminary data.</text>
</comment>
<proteinExistence type="predicted"/>
<feature type="compositionally biased region" description="Low complexity" evidence="1">
    <location>
        <begin position="20"/>
        <end position="44"/>
    </location>
</feature>
<dbReference type="EMBL" id="SWJE01000008">
    <property type="protein sequence ID" value="TKC87772.1"/>
    <property type="molecule type" value="Genomic_DNA"/>
</dbReference>
<reference evidence="3 4" key="1">
    <citation type="submission" date="2019-04" db="EMBL/GenBank/DDBJ databases">
        <title>Trinickia sp. 7GSK02, isolated from subtropical forest soil.</title>
        <authorList>
            <person name="Gao Z.-H."/>
            <person name="Qiu L.-H."/>
        </authorList>
    </citation>
    <scope>NUCLEOTIDE SEQUENCE [LARGE SCALE GENOMIC DNA]</scope>
    <source>
        <strain evidence="3 4">7GSK02</strain>
    </source>
</reference>
<protein>
    <submittedName>
        <fullName evidence="3">Uncharacterized protein</fullName>
    </submittedName>
</protein>
<dbReference type="Proteomes" id="UP000305539">
    <property type="component" value="Unassembled WGS sequence"/>
</dbReference>
<feature type="compositionally biased region" description="Polar residues" evidence="1">
    <location>
        <begin position="45"/>
        <end position="57"/>
    </location>
</feature>
<name>A0A4U1I3J8_9BURK</name>
<feature type="signal peptide" evidence="2">
    <location>
        <begin position="1"/>
        <end position="23"/>
    </location>
</feature>
<feature type="region of interest" description="Disordered" evidence="1">
    <location>
        <begin position="20"/>
        <end position="89"/>
    </location>
</feature>
<evidence type="ECO:0000256" key="1">
    <source>
        <dbReference type="SAM" id="MobiDB-lite"/>
    </source>
</evidence>
<gene>
    <name evidence="3" type="ORF">FAZ69_15935</name>
</gene>